<feature type="non-terminal residue" evidence="2">
    <location>
        <position position="51"/>
    </location>
</feature>
<dbReference type="HOGENOM" id="CLU_197193_0_0_1"/>
<keyword evidence="3" id="KW-1185">Reference proteome</keyword>
<dbReference type="EMBL" id="KN832880">
    <property type="protein sequence ID" value="KIM98328.1"/>
    <property type="molecule type" value="Genomic_DNA"/>
</dbReference>
<feature type="non-terminal residue" evidence="2">
    <location>
        <position position="1"/>
    </location>
</feature>
<evidence type="ECO:0000313" key="3">
    <source>
        <dbReference type="Proteomes" id="UP000054321"/>
    </source>
</evidence>
<dbReference type="InterPro" id="IPR018535">
    <property type="entry name" value="DUF1996"/>
</dbReference>
<dbReference type="OrthoDB" id="74764at2759"/>
<dbReference type="Proteomes" id="UP000054321">
    <property type="component" value="Unassembled WGS sequence"/>
</dbReference>
<organism evidence="2 3">
    <name type="scientific">Oidiodendron maius (strain Zn)</name>
    <dbReference type="NCBI Taxonomy" id="913774"/>
    <lineage>
        <taxon>Eukaryota</taxon>
        <taxon>Fungi</taxon>
        <taxon>Dikarya</taxon>
        <taxon>Ascomycota</taxon>
        <taxon>Pezizomycotina</taxon>
        <taxon>Leotiomycetes</taxon>
        <taxon>Leotiomycetes incertae sedis</taxon>
        <taxon>Myxotrichaceae</taxon>
        <taxon>Oidiodendron</taxon>
    </lineage>
</organism>
<dbReference type="STRING" id="913774.A0A0C3CH71"/>
<evidence type="ECO:0000313" key="2">
    <source>
        <dbReference type="EMBL" id="KIM98328.1"/>
    </source>
</evidence>
<dbReference type="AlphaFoldDB" id="A0A0C3CH71"/>
<accession>A0A0C3CH71</accession>
<dbReference type="PANTHER" id="PTHR43662:SF3">
    <property type="entry name" value="DOMAIN PROTEIN, PUTATIVE (AFU_ORTHOLOGUE AFUA_6G11970)-RELATED"/>
    <property type="match status" value="1"/>
</dbReference>
<reference evidence="3" key="2">
    <citation type="submission" date="2015-01" db="EMBL/GenBank/DDBJ databases">
        <title>Evolutionary Origins and Diversification of the Mycorrhizal Mutualists.</title>
        <authorList>
            <consortium name="DOE Joint Genome Institute"/>
            <consortium name="Mycorrhizal Genomics Consortium"/>
            <person name="Kohler A."/>
            <person name="Kuo A."/>
            <person name="Nagy L.G."/>
            <person name="Floudas D."/>
            <person name="Copeland A."/>
            <person name="Barry K.W."/>
            <person name="Cichocki N."/>
            <person name="Veneault-Fourrey C."/>
            <person name="LaButti K."/>
            <person name="Lindquist E.A."/>
            <person name="Lipzen A."/>
            <person name="Lundell T."/>
            <person name="Morin E."/>
            <person name="Murat C."/>
            <person name="Riley R."/>
            <person name="Ohm R."/>
            <person name="Sun H."/>
            <person name="Tunlid A."/>
            <person name="Henrissat B."/>
            <person name="Grigoriev I.V."/>
            <person name="Hibbett D.S."/>
            <person name="Martin F."/>
        </authorList>
    </citation>
    <scope>NUCLEOTIDE SEQUENCE [LARGE SCALE GENOMIC DNA]</scope>
    <source>
        <strain evidence="3">Zn</strain>
    </source>
</reference>
<feature type="domain" description="DUF1996" evidence="1">
    <location>
        <begin position="3"/>
        <end position="51"/>
    </location>
</feature>
<sequence length="51" mass="5446">RLDPILSPGLVSGHTHAVFGGINFGSVVTTDSLAQSRCTTIENILDKSAYW</sequence>
<reference evidence="2 3" key="1">
    <citation type="submission" date="2014-04" db="EMBL/GenBank/DDBJ databases">
        <authorList>
            <consortium name="DOE Joint Genome Institute"/>
            <person name="Kuo A."/>
            <person name="Martino E."/>
            <person name="Perotto S."/>
            <person name="Kohler A."/>
            <person name="Nagy L.G."/>
            <person name="Floudas D."/>
            <person name="Copeland A."/>
            <person name="Barry K.W."/>
            <person name="Cichocki N."/>
            <person name="Veneault-Fourrey C."/>
            <person name="LaButti K."/>
            <person name="Lindquist E.A."/>
            <person name="Lipzen A."/>
            <person name="Lundell T."/>
            <person name="Morin E."/>
            <person name="Murat C."/>
            <person name="Sun H."/>
            <person name="Tunlid A."/>
            <person name="Henrissat B."/>
            <person name="Grigoriev I.V."/>
            <person name="Hibbett D.S."/>
            <person name="Martin F."/>
            <person name="Nordberg H.P."/>
            <person name="Cantor M.N."/>
            <person name="Hua S.X."/>
        </authorList>
    </citation>
    <scope>NUCLEOTIDE SEQUENCE [LARGE SCALE GENOMIC DNA]</scope>
    <source>
        <strain evidence="2 3">Zn</strain>
    </source>
</reference>
<proteinExistence type="predicted"/>
<gene>
    <name evidence="2" type="ORF">OIDMADRAFT_94331</name>
</gene>
<dbReference type="Pfam" id="PF09362">
    <property type="entry name" value="DUF1996"/>
    <property type="match status" value="1"/>
</dbReference>
<dbReference type="PANTHER" id="PTHR43662">
    <property type="match status" value="1"/>
</dbReference>
<evidence type="ECO:0000259" key="1">
    <source>
        <dbReference type="Pfam" id="PF09362"/>
    </source>
</evidence>
<protein>
    <recommendedName>
        <fullName evidence="1">DUF1996 domain-containing protein</fullName>
    </recommendedName>
</protein>
<dbReference type="InParanoid" id="A0A0C3CH71"/>
<name>A0A0C3CH71_OIDMZ</name>